<dbReference type="EMBL" id="BLXT01004654">
    <property type="protein sequence ID" value="GFO16235.1"/>
    <property type="molecule type" value="Genomic_DNA"/>
</dbReference>
<dbReference type="AlphaFoldDB" id="A0AAV4B9N9"/>
<feature type="chain" id="PRO_5043315697" evidence="1">
    <location>
        <begin position="39"/>
        <end position="261"/>
    </location>
</feature>
<dbReference type="Proteomes" id="UP000735302">
    <property type="component" value="Unassembled WGS sequence"/>
</dbReference>
<accession>A0AAV4B9N9</accession>
<evidence type="ECO:0000313" key="3">
    <source>
        <dbReference type="Proteomes" id="UP000735302"/>
    </source>
</evidence>
<gene>
    <name evidence="2" type="ORF">PoB_004274000</name>
</gene>
<sequence length="261" mass="28572">MNIGYEEKRARFATRNSTMASTLLKFSLLLLCVAFVLSAPLEDEKQRVPRFLKRVGNFFKGIGRFLFVADKDRDRYLTFEEQAAKIILSQDITRETAQTLAEQGKHLKAFALTLEDLNRTEGITETLRTLSDQALDIADLTIKNSKAMMQALIDNLEDVEDVAKLSATELGLAMADVDKSIADAQKALKKVGTSSESTKGKSTSQELEETLDMILDATQSIANVGAYSAKFEEKAEKAGKDVAAVLARAADRIAQSAPVTG</sequence>
<organism evidence="2 3">
    <name type="scientific">Plakobranchus ocellatus</name>
    <dbReference type="NCBI Taxonomy" id="259542"/>
    <lineage>
        <taxon>Eukaryota</taxon>
        <taxon>Metazoa</taxon>
        <taxon>Spiralia</taxon>
        <taxon>Lophotrochozoa</taxon>
        <taxon>Mollusca</taxon>
        <taxon>Gastropoda</taxon>
        <taxon>Heterobranchia</taxon>
        <taxon>Euthyneura</taxon>
        <taxon>Panpulmonata</taxon>
        <taxon>Sacoglossa</taxon>
        <taxon>Placobranchoidea</taxon>
        <taxon>Plakobranchidae</taxon>
        <taxon>Plakobranchus</taxon>
    </lineage>
</organism>
<reference evidence="2 3" key="1">
    <citation type="journal article" date="2021" name="Elife">
        <title>Chloroplast acquisition without the gene transfer in kleptoplastic sea slugs, Plakobranchus ocellatus.</title>
        <authorList>
            <person name="Maeda T."/>
            <person name="Takahashi S."/>
            <person name="Yoshida T."/>
            <person name="Shimamura S."/>
            <person name="Takaki Y."/>
            <person name="Nagai Y."/>
            <person name="Toyoda A."/>
            <person name="Suzuki Y."/>
            <person name="Arimoto A."/>
            <person name="Ishii H."/>
            <person name="Satoh N."/>
            <person name="Nishiyama T."/>
            <person name="Hasebe M."/>
            <person name="Maruyama T."/>
            <person name="Minagawa J."/>
            <person name="Obokata J."/>
            <person name="Shigenobu S."/>
        </authorList>
    </citation>
    <scope>NUCLEOTIDE SEQUENCE [LARGE SCALE GENOMIC DNA]</scope>
</reference>
<name>A0AAV4B9N9_9GAST</name>
<keyword evidence="1" id="KW-0732">Signal</keyword>
<protein>
    <submittedName>
        <fullName evidence="2">Uncharacterized protein</fullName>
    </submittedName>
</protein>
<keyword evidence="3" id="KW-1185">Reference proteome</keyword>
<evidence type="ECO:0000313" key="2">
    <source>
        <dbReference type="EMBL" id="GFO16235.1"/>
    </source>
</evidence>
<comment type="caution">
    <text evidence="2">The sequence shown here is derived from an EMBL/GenBank/DDBJ whole genome shotgun (WGS) entry which is preliminary data.</text>
</comment>
<evidence type="ECO:0000256" key="1">
    <source>
        <dbReference type="SAM" id="SignalP"/>
    </source>
</evidence>
<feature type="signal peptide" evidence="1">
    <location>
        <begin position="1"/>
        <end position="38"/>
    </location>
</feature>
<proteinExistence type="predicted"/>